<protein>
    <recommendedName>
        <fullName evidence="1">RNA polymerase sigma factor 70 region 4 type 2 domain-containing protein</fullName>
    </recommendedName>
</protein>
<evidence type="ECO:0000259" key="1">
    <source>
        <dbReference type="Pfam" id="PF08281"/>
    </source>
</evidence>
<reference evidence="2 3" key="1">
    <citation type="submission" date="2018-10" db="EMBL/GenBank/DDBJ databases">
        <title>Draft Genome Sequence of Anaerotignum sp. KCTC 15736.</title>
        <authorList>
            <person name="Choi S.H."/>
            <person name="Kim J.S."/>
            <person name="Kang S.W."/>
            <person name="Lee J.S."/>
            <person name="Park S.H."/>
        </authorList>
    </citation>
    <scope>NUCLEOTIDE SEQUENCE [LARGE SCALE GENOMIC DNA]</scope>
    <source>
        <strain evidence="2 3">KCTC 15736</strain>
    </source>
</reference>
<dbReference type="EMBL" id="BHVZ01000001">
    <property type="protein sequence ID" value="GCB28446.1"/>
    <property type="molecule type" value="Genomic_DNA"/>
</dbReference>
<evidence type="ECO:0000313" key="3">
    <source>
        <dbReference type="Proteomes" id="UP000287361"/>
    </source>
</evidence>
<organism evidence="2 3">
    <name type="scientific">Anaerotignum faecicola</name>
    <dbReference type="NCBI Taxonomy" id="2358141"/>
    <lineage>
        <taxon>Bacteria</taxon>
        <taxon>Bacillati</taxon>
        <taxon>Bacillota</taxon>
        <taxon>Clostridia</taxon>
        <taxon>Lachnospirales</taxon>
        <taxon>Anaerotignaceae</taxon>
        <taxon>Anaerotignum</taxon>
    </lineage>
</organism>
<dbReference type="InterPro" id="IPR013249">
    <property type="entry name" value="RNA_pol_sigma70_r4_t2"/>
</dbReference>
<gene>
    <name evidence="2" type="ORF">KGMB03357_01070</name>
</gene>
<dbReference type="Pfam" id="PF08281">
    <property type="entry name" value="Sigma70_r4_2"/>
    <property type="match status" value="1"/>
</dbReference>
<dbReference type="OrthoDB" id="9806818at2"/>
<dbReference type="Gene3D" id="1.10.10.10">
    <property type="entry name" value="Winged helix-like DNA-binding domain superfamily/Winged helix DNA-binding domain"/>
    <property type="match status" value="1"/>
</dbReference>
<dbReference type="Proteomes" id="UP000287361">
    <property type="component" value="Unassembled WGS sequence"/>
</dbReference>
<dbReference type="GO" id="GO:0006352">
    <property type="term" value="P:DNA-templated transcription initiation"/>
    <property type="evidence" value="ECO:0007669"/>
    <property type="project" value="InterPro"/>
</dbReference>
<keyword evidence="3" id="KW-1185">Reference proteome</keyword>
<dbReference type="AlphaFoldDB" id="A0A401LA90"/>
<feature type="domain" description="RNA polymerase sigma factor 70 region 4 type 2" evidence="1">
    <location>
        <begin position="35"/>
        <end position="85"/>
    </location>
</feature>
<dbReference type="GO" id="GO:0016987">
    <property type="term" value="F:sigma factor activity"/>
    <property type="evidence" value="ECO:0007669"/>
    <property type="project" value="InterPro"/>
</dbReference>
<dbReference type="InterPro" id="IPR036388">
    <property type="entry name" value="WH-like_DNA-bd_sf"/>
</dbReference>
<sequence length="97" mass="11451">MVKGVRKQDFWVYDTYPCSKFSISVESIKVIIENEILYQALDMLSGKRLEIILLSYFVELTDKEIGKIMSIPKSSVQYNRNVALQQMRKMMEEYTKE</sequence>
<evidence type="ECO:0000313" key="2">
    <source>
        <dbReference type="EMBL" id="GCB28446.1"/>
    </source>
</evidence>
<accession>A0A401LA90</accession>
<comment type="caution">
    <text evidence="2">The sequence shown here is derived from an EMBL/GenBank/DDBJ whole genome shotgun (WGS) entry which is preliminary data.</text>
</comment>
<dbReference type="GO" id="GO:0003677">
    <property type="term" value="F:DNA binding"/>
    <property type="evidence" value="ECO:0007669"/>
    <property type="project" value="InterPro"/>
</dbReference>
<name>A0A401LA90_9FIRM</name>
<dbReference type="SUPFAM" id="SSF88659">
    <property type="entry name" value="Sigma3 and sigma4 domains of RNA polymerase sigma factors"/>
    <property type="match status" value="1"/>
</dbReference>
<dbReference type="InterPro" id="IPR013324">
    <property type="entry name" value="RNA_pol_sigma_r3/r4-like"/>
</dbReference>
<proteinExistence type="predicted"/>